<protein>
    <recommendedName>
        <fullName evidence="3">PD-(D/E)XK nuclease family transposase</fullName>
    </recommendedName>
</protein>
<organism evidence="1 2">
    <name type="scientific">Selenomonas flueggei ATCC 43531</name>
    <dbReference type="NCBI Taxonomy" id="638302"/>
    <lineage>
        <taxon>Bacteria</taxon>
        <taxon>Bacillati</taxon>
        <taxon>Bacillota</taxon>
        <taxon>Negativicutes</taxon>
        <taxon>Selenomonadales</taxon>
        <taxon>Selenomonadaceae</taxon>
        <taxon>Selenomonas</taxon>
    </lineage>
</organism>
<accession>C4V5B4</accession>
<reference evidence="1 2" key="1">
    <citation type="submission" date="2009-04" db="EMBL/GenBank/DDBJ databases">
        <authorList>
            <person name="Qin X."/>
            <person name="Bachman B."/>
            <person name="Battles P."/>
            <person name="Bell A."/>
            <person name="Bess C."/>
            <person name="Bickham C."/>
            <person name="Chaboub L."/>
            <person name="Chen D."/>
            <person name="Coyle M."/>
            <person name="Deiros D.R."/>
            <person name="Dinh H."/>
            <person name="Forbes L."/>
            <person name="Fowler G."/>
            <person name="Francisco L."/>
            <person name="Fu Q."/>
            <person name="Gubbala S."/>
            <person name="Hale W."/>
            <person name="Han Y."/>
            <person name="Hemphill L."/>
            <person name="Highlander S.K."/>
            <person name="Hirani K."/>
            <person name="Hogues M."/>
            <person name="Jackson L."/>
            <person name="Jakkamsetti A."/>
            <person name="Javaid M."/>
            <person name="Jiang H."/>
            <person name="Korchina V."/>
            <person name="Kovar C."/>
            <person name="Lara F."/>
            <person name="Lee S."/>
            <person name="Mata R."/>
            <person name="Mathew T."/>
            <person name="Moen C."/>
            <person name="Morales K."/>
            <person name="Munidasa M."/>
            <person name="Nazareth L."/>
            <person name="Ngo R."/>
            <person name="Nguyen L."/>
            <person name="Okwuonu G."/>
            <person name="Ongeri F."/>
            <person name="Patil S."/>
            <person name="Petrosino J."/>
            <person name="Pham C."/>
            <person name="Pham P."/>
            <person name="Pu L.-L."/>
            <person name="Puazo M."/>
            <person name="Raj R."/>
            <person name="Reid J."/>
            <person name="Rouhana J."/>
            <person name="Saada N."/>
            <person name="Shang Y."/>
            <person name="Simmons D."/>
            <person name="Thornton R."/>
            <person name="Warren J."/>
            <person name="Weissenberger G."/>
            <person name="Zhang J."/>
            <person name="Zhang L."/>
            <person name="Zhou C."/>
            <person name="Zhu D."/>
            <person name="Muzny D."/>
            <person name="Worley K."/>
            <person name="Gibbs R."/>
        </authorList>
    </citation>
    <scope>NUCLEOTIDE SEQUENCE [LARGE SCALE GENOMIC DNA]</scope>
    <source>
        <strain evidence="1 2">ATCC 43531</strain>
    </source>
</reference>
<comment type="caution">
    <text evidence="1">The sequence shown here is derived from an EMBL/GenBank/DDBJ whole genome shotgun (WGS) entry which is preliminary data.</text>
</comment>
<dbReference type="HOGENOM" id="CLU_071023_1_1_9"/>
<dbReference type="eggNOG" id="COG4942">
    <property type="taxonomic scope" value="Bacteria"/>
</dbReference>
<gene>
    <name evidence="1" type="ORF">HMPREF0908_1708</name>
</gene>
<name>C4V5B4_9FIRM</name>
<dbReference type="Proteomes" id="UP000005309">
    <property type="component" value="Unassembled WGS sequence"/>
</dbReference>
<dbReference type="STRING" id="638302.HMPREF0908_1708"/>
<evidence type="ECO:0008006" key="3">
    <source>
        <dbReference type="Google" id="ProtNLM"/>
    </source>
</evidence>
<dbReference type="Pfam" id="PF12784">
    <property type="entry name" value="PDDEXK_2"/>
    <property type="match status" value="1"/>
</dbReference>
<proteinExistence type="predicted"/>
<keyword evidence="2" id="KW-1185">Reference proteome</keyword>
<dbReference type="AlphaFoldDB" id="C4V5B4"/>
<dbReference type="RefSeq" id="WP_006690442.1">
    <property type="nucleotide sequence ID" value="NZ_GG694006.1"/>
</dbReference>
<evidence type="ECO:0000313" key="1">
    <source>
        <dbReference type="EMBL" id="EEQ47993.1"/>
    </source>
</evidence>
<evidence type="ECO:0000313" key="2">
    <source>
        <dbReference type="Proteomes" id="UP000005309"/>
    </source>
</evidence>
<dbReference type="EMBL" id="ACLA01000023">
    <property type="protein sequence ID" value="EEQ47993.1"/>
    <property type="molecule type" value="Genomic_DNA"/>
</dbReference>
<dbReference type="OrthoDB" id="9811201at2"/>
<sequence length="279" mass="31828">MSIIELDQKKNRYLEKIKQLRLMDDTFFNSCFDGNIPCMEVVLRAVLGNDRLRVTEVITQQSVPNLYGRSVRFDALATDGENIYDVEIQRSDEGAIPRRARFNSSMIDSREVSKGTLFPDLPETYVIFITEHDIWKRGKPLYKVRRTFEDTEEVFDDGAHILYVNGECQSESPLGRLMHDFFCSDPNDMYSDVLAERVRFFKEDEKGVAAMCKVMEEIYNDGIAIGEVRGEVRGEIRGAETERIKSIKNLISSLGITAEAAMDALKIAKADQPKYLALL</sequence>